<keyword evidence="1" id="KW-0489">Methyltransferase</keyword>
<dbReference type="SUPFAM" id="SSF53335">
    <property type="entry name" value="S-adenosyl-L-methionine-dependent methyltransferases"/>
    <property type="match status" value="1"/>
</dbReference>
<sequence length="382" mass="42724">MVEAESRMPLGKPVTIQRKPVVTAGGLKSTDVLAMHKVPLFSVEGFNLSGPLLTIGGMHLPPGGDPFAFKITGQPGVAFTVKHPIVKPAVRDWYWYWPNAAWCGFQIAIDLVATTAVGPDFEFTLESPGLSPERVAQQLNKIWIPKDLSVFQNFPTGDKLTRVHTFDNISRVGIGGYTDFKRLTAIAEYYGAKLKDSAVLDWGCGHGRVIRNFQQQGTVREAWGVDIDRENVAWMRKHLPGVNGSHVPLMPPTDLPKKHFGMIYAISVMTHLKHEVQEAWLKELKRIAAPGCIVMLTFAGKGSASFASRFLKKDWLERWQASEFDDSLPSNDLVGKIDDPSYYTNTKQTPDNVREFWGKHFEILDIHECAFGYQDLAVMRAK</sequence>
<gene>
    <name evidence="1" type="ORF">D3874_22915</name>
</gene>
<dbReference type="CDD" id="cd02440">
    <property type="entry name" value="AdoMet_MTases"/>
    <property type="match status" value="1"/>
</dbReference>
<proteinExistence type="predicted"/>
<accession>A0A418WHE6</accession>
<dbReference type="GO" id="GO:0008168">
    <property type="term" value="F:methyltransferase activity"/>
    <property type="evidence" value="ECO:0007669"/>
    <property type="project" value="UniProtKB-KW"/>
</dbReference>
<evidence type="ECO:0000313" key="2">
    <source>
        <dbReference type="Proteomes" id="UP000284605"/>
    </source>
</evidence>
<keyword evidence="1" id="KW-0808">Transferase</keyword>
<evidence type="ECO:0000313" key="1">
    <source>
        <dbReference type="EMBL" id="RJF89471.1"/>
    </source>
</evidence>
<dbReference type="RefSeq" id="WP_119781395.1">
    <property type="nucleotide sequence ID" value="NZ_QYUK01000011.1"/>
</dbReference>
<dbReference type="InterPro" id="IPR029063">
    <property type="entry name" value="SAM-dependent_MTases_sf"/>
</dbReference>
<dbReference type="Pfam" id="PF13489">
    <property type="entry name" value="Methyltransf_23"/>
    <property type="match status" value="1"/>
</dbReference>
<dbReference type="Gene3D" id="3.40.50.150">
    <property type="entry name" value="Vaccinia Virus protein VP39"/>
    <property type="match status" value="1"/>
</dbReference>
<comment type="caution">
    <text evidence="1">The sequence shown here is derived from an EMBL/GenBank/DDBJ whole genome shotgun (WGS) entry which is preliminary data.</text>
</comment>
<dbReference type="AlphaFoldDB" id="A0A418WHE6"/>
<keyword evidence="2" id="KW-1185">Reference proteome</keyword>
<dbReference type="EMBL" id="QYUK01000011">
    <property type="protein sequence ID" value="RJF89471.1"/>
    <property type="molecule type" value="Genomic_DNA"/>
</dbReference>
<protein>
    <submittedName>
        <fullName evidence="1">Class I SAM-dependent methyltransferase</fullName>
    </submittedName>
</protein>
<dbReference type="Proteomes" id="UP000284605">
    <property type="component" value="Unassembled WGS sequence"/>
</dbReference>
<organism evidence="1 2">
    <name type="scientific">Oleomonas cavernae</name>
    <dbReference type="NCBI Taxonomy" id="2320859"/>
    <lineage>
        <taxon>Bacteria</taxon>
        <taxon>Pseudomonadati</taxon>
        <taxon>Pseudomonadota</taxon>
        <taxon>Alphaproteobacteria</taxon>
        <taxon>Acetobacterales</taxon>
        <taxon>Acetobacteraceae</taxon>
        <taxon>Oleomonas</taxon>
    </lineage>
</organism>
<dbReference type="GO" id="GO:0032259">
    <property type="term" value="P:methylation"/>
    <property type="evidence" value="ECO:0007669"/>
    <property type="project" value="UniProtKB-KW"/>
</dbReference>
<reference evidence="1 2" key="1">
    <citation type="submission" date="2018-09" db="EMBL/GenBank/DDBJ databases">
        <authorList>
            <person name="Zhu H."/>
        </authorList>
    </citation>
    <scope>NUCLEOTIDE SEQUENCE [LARGE SCALE GENOMIC DNA]</scope>
    <source>
        <strain evidence="1 2">K1W22B-8</strain>
    </source>
</reference>
<name>A0A418WHE6_9PROT</name>
<dbReference type="OrthoDB" id="9811589at2"/>